<keyword evidence="3" id="KW-1185">Reference proteome</keyword>
<dbReference type="Proteomes" id="UP000526501">
    <property type="component" value="Unassembled WGS sequence"/>
</dbReference>
<reference evidence="2 3" key="1">
    <citation type="submission" date="2020-07" db="EMBL/GenBank/DDBJ databases">
        <authorList>
            <person name="Feng X."/>
        </authorList>
    </citation>
    <scope>NUCLEOTIDE SEQUENCE [LARGE SCALE GENOMIC DNA]</scope>
    <source>
        <strain evidence="2 3">JCM23202</strain>
    </source>
</reference>
<evidence type="ECO:0000313" key="2">
    <source>
        <dbReference type="EMBL" id="MBC2605939.1"/>
    </source>
</evidence>
<dbReference type="RefSeq" id="WP_185659826.1">
    <property type="nucleotide sequence ID" value="NZ_CAWPOO010000007.1"/>
</dbReference>
<dbReference type="EMBL" id="JACHVC010000007">
    <property type="protein sequence ID" value="MBC2605939.1"/>
    <property type="molecule type" value="Genomic_DNA"/>
</dbReference>
<dbReference type="Pfam" id="PF09537">
    <property type="entry name" value="DUF2383"/>
    <property type="match status" value="1"/>
</dbReference>
<proteinExistence type="predicted"/>
<dbReference type="AlphaFoldDB" id="A0A7X1B5B9"/>
<protein>
    <submittedName>
        <fullName evidence="2">DUF2383 domain-containing protein</fullName>
    </submittedName>
</protein>
<organism evidence="2 3">
    <name type="scientific">Pelagicoccus albus</name>
    <dbReference type="NCBI Taxonomy" id="415222"/>
    <lineage>
        <taxon>Bacteria</taxon>
        <taxon>Pseudomonadati</taxon>
        <taxon>Verrucomicrobiota</taxon>
        <taxon>Opitutia</taxon>
        <taxon>Puniceicoccales</taxon>
        <taxon>Pelagicoccaceae</taxon>
        <taxon>Pelagicoccus</taxon>
    </lineage>
</organism>
<gene>
    <name evidence="2" type="ORF">H5P27_07770</name>
</gene>
<accession>A0A7X1B5B9</accession>
<dbReference type="Gene3D" id="1.20.1260.10">
    <property type="match status" value="1"/>
</dbReference>
<dbReference type="InterPro" id="IPR019052">
    <property type="entry name" value="DUF2383"/>
</dbReference>
<sequence>MANELNERLKCIGEDEETGGSIKGAAHRGIISVKDTFTSGNNATEIIEEALRGESQLLEEIDSTFQDLEAIDGETRNAIVNLKENVVRTMSELRNQK</sequence>
<comment type="caution">
    <text evidence="2">The sequence shown here is derived from an EMBL/GenBank/DDBJ whole genome shotgun (WGS) entry which is preliminary data.</text>
</comment>
<feature type="domain" description="DUF2383" evidence="1">
    <location>
        <begin position="2"/>
        <end position="65"/>
    </location>
</feature>
<dbReference type="InterPro" id="IPR012347">
    <property type="entry name" value="Ferritin-like"/>
</dbReference>
<evidence type="ECO:0000259" key="1">
    <source>
        <dbReference type="Pfam" id="PF09537"/>
    </source>
</evidence>
<evidence type="ECO:0000313" key="3">
    <source>
        <dbReference type="Proteomes" id="UP000526501"/>
    </source>
</evidence>
<name>A0A7X1B5B9_9BACT</name>